<evidence type="ECO:0000259" key="2">
    <source>
        <dbReference type="Pfam" id="PF00206"/>
    </source>
</evidence>
<dbReference type="Proteomes" id="UP000307874">
    <property type="component" value="Unassembled WGS sequence"/>
</dbReference>
<dbReference type="PRINTS" id="PR00145">
    <property type="entry name" value="ARGSUCLYASE"/>
</dbReference>
<sequence length="350" mass="37012">MTISAFEHPWLGGYFGDRETVAIWSPERQLGHMLAFEAAWSRAMGACGLCDAAEAERAAKAIEAAEIPPEALRAGMAADGVPVPALLAISRKSAPDAALHKGATSQDVVDSALAMTLRETTALFLDRLAELDAALQALERLFGDAKLMGRTRMQAAADIKARERIVTWRLPLADHADRLRALGPRVEKVQIGGAAGDRASLGEKAEAMVAAVAAELGLRPTGKAWHAMREGIADYASVLSLISGTLGKMGQDVALMAQQGIDEIVLSGGGGSSAMPHKNNPVLAELLVTLARFNAVQVSGLHHALIHEQERSGAAWNLEWMILPQMALATGRSLSAALELCGKVRRIGKG</sequence>
<reference evidence="3 4" key="1">
    <citation type="submission" date="2019-05" db="EMBL/GenBank/DDBJ databases">
        <authorList>
            <person name="Lee S.D."/>
        </authorList>
    </citation>
    <scope>NUCLEOTIDE SEQUENCE [LARGE SCALE GENOMIC DNA]</scope>
    <source>
        <strain evidence="3 4">GH2-6</strain>
    </source>
</reference>
<keyword evidence="3" id="KW-0413">Isomerase</keyword>
<dbReference type="AlphaFoldDB" id="A0A5C4JZ46"/>
<dbReference type="EMBL" id="VCLB01000001">
    <property type="protein sequence ID" value="TNB49849.1"/>
    <property type="molecule type" value="Genomic_DNA"/>
</dbReference>
<accession>A0A5C4JZ46</accession>
<dbReference type="InterPro" id="IPR020557">
    <property type="entry name" value="Fumarate_lyase_CS"/>
</dbReference>
<dbReference type="OrthoDB" id="9768878at2"/>
<dbReference type="PRINTS" id="PR00149">
    <property type="entry name" value="FUMRATELYASE"/>
</dbReference>
<dbReference type="NCBIfam" id="NF004631">
    <property type="entry name" value="PRK05975.1"/>
    <property type="match status" value="1"/>
</dbReference>
<dbReference type="SUPFAM" id="SSF48557">
    <property type="entry name" value="L-aspartase-like"/>
    <property type="match status" value="1"/>
</dbReference>
<feature type="domain" description="Fumarate lyase N-terminal" evidence="2">
    <location>
        <begin position="90"/>
        <end position="291"/>
    </location>
</feature>
<organism evidence="3 4">
    <name type="scientific">Martelella lutilitoris</name>
    <dbReference type="NCBI Taxonomy" id="2583532"/>
    <lineage>
        <taxon>Bacteria</taxon>
        <taxon>Pseudomonadati</taxon>
        <taxon>Pseudomonadota</taxon>
        <taxon>Alphaproteobacteria</taxon>
        <taxon>Hyphomicrobiales</taxon>
        <taxon>Aurantimonadaceae</taxon>
        <taxon>Martelella</taxon>
    </lineage>
</organism>
<gene>
    <name evidence="3" type="ORF">FF124_02490</name>
</gene>
<reference evidence="3 4" key="2">
    <citation type="submission" date="2019-06" db="EMBL/GenBank/DDBJ databases">
        <title>Martelella lutilitoris sp. nov., isolated from a tidal mudflat.</title>
        <authorList>
            <person name="Kim Y.-J."/>
        </authorList>
    </citation>
    <scope>NUCLEOTIDE SEQUENCE [LARGE SCALE GENOMIC DNA]</scope>
    <source>
        <strain evidence="3 4">GH2-6</strain>
    </source>
</reference>
<dbReference type="PROSITE" id="PS00163">
    <property type="entry name" value="FUMARATE_LYASES"/>
    <property type="match status" value="1"/>
</dbReference>
<dbReference type="GO" id="GO:0016829">
    <property type="term" value="F:lyase activity"/>
    <property type="evidence" value="ECO:0007669"/>
    <property type="project" value="UniProtKB-ARBA"/>
</dbReference>
<dbReference type="RefSeq" id="WP_138746888.1">
    <property type="nucleotide sequence ID" value="NZ_VCLB01000001.1"/>
</dbReference>
<dbReference type="Pfam" id="PF00206">
    <property type="entry name" value="Lyase_1"/>
    <property type="match status" value="1"/>
</dbReference>
<evidence type="ECO:0000256" key="1">
    <source>
        <dbReference type="ARBA" id="ARBA00034772"/>
    </source>
</evidence>
<dbReference type="InterPro" id="IPR008948">
    <property type="entry name" value="L-Aspartase-like"/>
</dbReference>
<proteinExistence type="inferred from homology"/>
<evidence type="ECO:0000313" key="4">
    <source>
        <dbReference type="Proteomes" id="UP000307874"/>
    </source>
</evidence>
<dbReference type="PANTHER" id="PTHR43172:SF2">
    <property type="entry name" value="ADENYLOSUCCINATE LYASE C-TERMINAL DOMAIN-CONTAINING PROTEIN"/>
    <property type="match status" value="1"/>
</dbReference>
<dbReference type="InterPro" id="IPR000362">
    <property type="entry name" value="Fumarate_lyase_fam"/>
</dbReference>
<keyword evidence="4" id="KW-1185">Reference proteome</keyword>
<protein>
    <submittedName>
        <fullName evidence="3">3-carboxy-cis,cis-muconate cycloisomerase</fullName>
        <ecNumber evidence="3">5.5.1.2</ecNumber>
    </submittedName>
</protein>
<dbReference type="EC" id="5.5.1.2" evidence="3"/>
<dbReference type="GO" id="GO:0047472">
    <property type="term" value="F:3-carboxy-cis,cis-muconate cycloisomerase activity"/>
    <property type="evidence" value="ECO:0007669"/>
    <property type="project" value="UniProtKB-EC"/>
</dbReference>
<evidence type="ECO:0000313" key="3">
    <source>
        <dbReference type="EMBL" id="TNB49849.1"/>
    </source>
</evidence>
<comment type="similarity">
    <text evidence="1">Belongs to the class-II fumarase/aspartase family.</text>
</comment>
<dbReference type="Gene3D" id="1.20.200.10">
    <property type="entry name" value="Fumarase/aspartase (Central domain)"/>
    <property type="match status" value="1"/>
</dbReference>
<dbReference type="PANTHER" id="PTHR43172">
    <property type="entry name" value="ADENYLOSUCCINATE LYASE"/>
    <property type="match status" value="1"/>
</dbReference>
<dbReference type="InterPro" id="IPR022761">
    <property type="entry name" value="Fumarate_lyase_N"/>
</dbReference>
<comment type="caution">
    <text evidence="3">The sequence shown here is derived from an EMBL/GenBank/DDBJ whole genome shotgun (WGS) entry which is preliminary data.</text>
</comment>
<name>A0A5C4JZ46_9HYPH</name>